<dbReference type="InterPro" id="IPR053934">
    <property type="entry name" value="HTTM_dom"/>
</dbReference>
<comment type="caution">
    <text evidence="7">The sequence shown here is derived from an EMBL/GenBank/DDBJ whole genome shotgun (WGS) entry which is preliminary data.</text>
</comment>
<feature type="transmembrane region" description="Helical" evidence="5">
    <location>
        <begin position="168"/>
        <end position="185"/>
    </location>
</feature>
<dbReference type="SMART" id="SM00752">
    <property type="entry name" value="HTTM"/>
    <property type="match status" value="1"/>
</dbReference>
<dbReference type="RefSeq" id="WP_128533507.1">
    <property type="nucleotide sequence ID" value="NZ_SBIW01000003.1"/>
</dbReference>
<evidence type="ECO:0000313" key="8">
    <source>
        <dbReference type="Proteomes" id="UP000286701"/>
    </source>
</evidence>
<feature type="transmembrane region" description="Helical" evidence="5">
    <location>
        <begin position="216"/>
        <end position="237"/>
    </location>
</feature>
<evidence type="ECO:0000256" key="5">
    <source>
        <dbReference type="SAM" id="Phobius"/>
    </source>
</evidence>
<feature type="transmembrane region" description="Helical" evidence="5">
    <location>
        <begin position="82"/>
        <end position="99"/>
    </location>
</feature>
<feature type="transmembrane region" description="Helical" evidence="5">
    <location>
        <begin position="106"/>
        <end position="128"/>
    </location>
</feature>
<gene>
    <name evidence="7" type="ORF">EPL05_08480</name>
</gene>
<evidence type="ECO:0000313" key="7">
    <source>
        <dbReference type="EMBL" id="RWY54072.1"/>
    </source>
</evidence>
<sequence length="295" mass="34614">MIQRLLRHNLNQNNNNLWLVFLRCSVAALTLINFTAIQFDFSSIFSANAFIPPDINDVLKNPLIPSIYSIAQFAKPLMSYEAVLLAFRVLYPLALLLLLTGMFTRFSALLSLVLQLILLNSMDFYTYGLDEFTTIALFYCFIFPTGNQFSFDAHFFKKRADTTHYNKYLLLFRVHVCIAYFFSGFEKLLGYNWRNGESIWKMLHGYNMLSFVDLDFLYKTPIFLIAGWATIFLEMLYPIFMNIEKTRKYWLIGIIGFHVFIAFFMGLYFFSCMMIILNVTAYYIPYPVFRLKTIS</sequence>
<protein>
    <recommendedName>
        <fullName evidence="6">HTTM-like domain-containing protein</fullName>
    </recommendedName>
</protein>
<keyword evidence="8" id="KW-1185">Reference proteome</keyword>
<feature type="transmembrane region" description="Helical" evidence="5">
    <location>
        <begin position="134"/>
        <end position="156"/>
    </location>
</feature>
<feature type="transmembrane region" description="Helical" evidence="5">
    <location>
        <begin position="249"/>
        <end position="277"/>
    </location>
</feature>
<dbReference type="OrthoDB" id="1496138at2"/>
<feature type="domain" description="HTTM-like" evidence="6">
    <location>
        <begin position="14"/>
        <end position="286"/>
    </location>
</feature>
<dbReference type="GO" id="GO:0012505">
    <property type="term" value="C:endomembrane system"/>
    <property type="evidence" value="ECO:0007669"/>
    <property type="project" value="UniProtKB-SubCell"/>
</dbReference>
<dbReference type="AlphaFoldDB" id="A0A3S4YFI8"/>
<keyword evidence="3 5" id="KW-1133">Transmembrane helix</keyword>
<organism evidence="7 8">
    <name type="scientific">Mucilaginibacter gilvus</name>
    <dbReference type="NCBI Taxonomy" id="2305909"/>
    <lineage>
        <taxon>Bacteria</taxon>
        <taxon>Pseudomonadati</taxon>
        <taxon>Bacteroidota</taxon>
        <taxon>Sphingobacteriia</taxon>
        <taxon>Sphingobacteriales</taxon>
        <taxon>Sphingobacteriaceae</taxon>
        <taxon>Mucilaginibacter</taxon>
    </lineage>
</organism>
<accession>A0A3S4YFI8</accession>
<comment type="subcellular location">
    <subcellularLocation>
        <location evidence="1">Endomembrane system</location>
        <topology evidence="1">Multi-pass membrane protein</topology>
    </subcellularLocation>
</comment>
<dbReference type="PANTHER" id="PTHR39535:SF2">
    <property type="entry name" value="HTTM DOMAIN-CONTAINING PROTEIN"/>
    <property type="match status" value="1"/>
</dbReference>
<evidence type="ECO:0000259" key="6">
    <source>
        <dbReference type="SMART" id="SM00752"/>
    </source>
</evidence>
<name>A0A3S4YFI8_9SPHI</name>
<feature type="transmembrane region" description="Helical" evidence="5">
    <location>
        <begin position="20"/>
        <end position="39"/>
    </location>
</feature>
<dbReference type="InterPro" id="IPR011020">
    <property type="entry name" value="HTTM-like"/>
</dbReference>
<proteinExistence type="predicted"/>
<keyword evidence="4 5" id="KW-0472">Membrane</keyword>
<dbReference type="EMBL" id="SBIW01000003">
    <property type="protein sequence ID" value="RWY54072.1"/>
    <property type="molecule type" value="Genomic_DNA"/>
</dbReference>
<dbReference type="PANTHER" id="PTHR39535">
    <property type="entry name" value="SPORULATION-DELAYING PROTEIN SDPB"/>
    <property type="match status" value="1"/>
</dbReference>
<evidence type="ECO:0000256" key="1">
    <source>
        <dbReference type="ARBA" id="ARBA00004127"/>
    </source>
</evidence>
<dbReference type="Proteomes" id="UP000286701">
    <property type="component" value="Unassembled WGS sequence"/>
</dbReference>
<evidence type="ECO:0000256" key="3">
    <source>
        <dbReference type="ARBA" id="ARBA00022989"/>
    </source>
</evidence>
<evidence type="ECO:0000256" key="2">
    <source>
        <dbReference type="ARBA" id="ARBA00022692"/>
    </source>
</evidence>
<evidence type="ECO:0000256" key="4">
    <source>
        <dbReference type="ARBA" id="ARBA00023136"/>
    </source>
</evidence>
<reference evidence="7 8" key="1">
    <citation type="submission" date="2019-01" db="EMBL/GenBank/DDBJ databases">
        <title>Mucilaginibacter antarcticum sp. nov., isolated from antarctic soil.</title>
        <authorList>
            <person name="Yan Y.-Q."/>
            <person name="Du Z.-J."/>
        </authorList>
    </citation>
    <scope>NUCLEOTIDE SEQUENCE [LARGE SCALE GENOMIC DNA]</scope>
    <source>
        <strain evidence="7 8">F01003</strain>
    </source>
</reference>
<dbReference type="InterPro" id="IPR052964">
    <property type="entry name" value="Sporulation_signal_mat"/>
</dbReference>
<dbReference type="Pfam" id="PF05090">
    <property type="entry name" value="HTTM"/>
    <property type="match status" value="1"/>
</dbReference>
<keyword evidence="2 5" id="KW-0812">Transmembrane</keyword>